<dbReference type="EMBL" id="PCWS01000023">
    <property type="protein sequence ID" value="PIR08788.1"/>
    <property type="molecule type" value="Genomic_DNA"/>
</dbReference>
<sequence length="367" mass="41493">MNNNTLSGVQLQDKIAEQLTNTSFAGTASIQDVSQETRIGDKQADITATITTVSGVQMPLVIVVKNTQRLSNVREMIRQIKQLAQPAQAEPMIAGVFWGERARKLAKEERVGLVDLAGNFLIQKDPVFIEKVVNKNPFSKTSPLKSLFSPVSTRIIRAVLIEPKQAWDLQELSKKTSVSIGQTYKVVYRLEAEEFGKRNEAKQFVLTSPSELLDEWKNNYSIKQNKKYSFYSFERDYANRLRKIAEQGSEQNLQYAISFFTGTDLIAPFIRGIVKTQFYIANEGDLKAWQQTLELKPVELGANVEMYIPYDEGVFYKPQEIGIGGEVPLLKVVNNIQLYLDVVNSPARGAEQAQYLLENKLLPEFKI</sequence>
<dbReference type="AlphaFoldDB" id="A0A2H0NIT6"/>
<accession>A0A2H0NIT6</accession>
<protein>
    <submittedName>
        <fullName evidence="1">Uncharacterized protein</fullName>
    </submittedName>
</protein>
<name>A0A2H0NIT6_9BACT</name>
<evidence type="ECO:0000313" key="2">
    <source>
        <dbReference type="Proteomes" id="UP000230707"/>
    </source>
</evidence>
<dbReference type="Proteomes" id="UP000230707">
    <property type="component" value="Unassembled WGS sequence"/>
</dbReference>
<comment type="caution">
    <text evidence="1">The sequence shown here is derived from an EMBL/GenBank/DDBJ whole genome shotgun (WGS) entry which is preliminary data.</text>
</comment>
<evidence type="ECO:0000313" key="1">
    <source>
        <dbReference type="EMBL" id="PIR08788.1"/>
    </source>
</evidence>
<proteinExistence type="predicted"/>
<dbReference type="InterPro" id="IPR019238">
    <property type="entry name" value="AbiEi_2"/>
</dbReference>
<reference evidence="1 2" key="1">
    <citation type="submission" date="2017-09" db="EMBL/GenBank/DDBJ databases">
        <title>Depth-based differentiation of microbial function through sediment-hosted aquifers and enrichment of novel symbionts in the deep terrestrial subsurface.</title>
        <authorList>
            <person name="Probst A.J."/>
            <person name="Ladd B."/>
            <person name="Jarett J.K."/>
            <person name="Geller-Mcgrath D.E."/>
            <person name="Sieber C.M."/>
            <person name="Emerson J.B."/>
            <person name="Anantharaman K."/>
            <person name="Thomas B.C."/>
            <person name="Malmstrom R."/>
            <person name="Stieglmeier M."/>
            <person name="Klingl A."/>
            <person name="Woyke T."/>
            <person name="Ryan C.M."/>
            <person name="Banfield J.F."/>
        </authorList>
    </citation>
    <scope>NUCLEOTIDE SEQUENCE [LARGE SCALE GENOMIC DNA]</scope>
    <source>
        <strain evidence="1">CG11_big_fil_rev_8_21_14_0_20_37_11</strain>
    </source>
</reference>
<gene>
    <name evidence="1" type="ORF">COV53_01150</name>
</gene>
<dbReference type="Pfam" id="PF09952">
    <property type="entry name" value="AbiEi_2"/>
    <property type="match status" value="1"/>
</dbReference>
<organism evidence="1 2">
    <name type="scientific">Candidatus Gottesmanbacteria bacterium CG11_big_fil_rev_8_21_14_0_20_37_11</name>
    <dbReference type="NCBI Taxonomy" id="1974575"/>
    <lineage>
        <taxon>Bacteria</taxon>
        <taxon>Candidatus Gottesmaniibacteriota</taxon>
    </lineage>
</organism>